<sequence>MIKNASIATLAMFLSATSPAMATSDAHSLYVNLELALNQTTVGTVIRSISEQTGYEFSYDETLLNKKISKVSVNLKNEHIENVLKEVFKNTGISYKIVNNRVFLKDDSVKKIKRSEFAQNGVQQEKHTISGRIVDKEGLAIIGANVTLEDNKGIGTITDVDGKFVLNGISNGAILLISYIGYIDQKIKIDGGQNSYQITLLEDTQKLDEVIVIGYGVEKKVNLTGAITNVKTEELSTISTTNLSNTLAGRAPGLTIVGSSGFMGASSEIRMRGGFGDPLFVIDGIIRDKAAFDALEPNEIDQLSFLKDAATASVYGSKAGNGVVLVTTKSGADAMGKPKFEYQGSYTFNRPTRKLFSDEMSAYKELVYQNLVAEANGLPLPNNEEEMEYAKTHDYNVNDLIWQNPWNTKHSISATGGTEKVKYYVLGNFIREEGSYKNLENNKYSFRSNLTVNLSKYISLNANISGYQKDDRRFNWPGSGDDSEDIFDFYRTTFNCLRTVPSYAYLDGTPANEKTDYPIYPDVSNFKGWNVADVVLGDRYIKTRRRNVNGILSLNIDLGKILPGLSTKITGNYIINDYARKKYMSHQKAYNFQSGDPDNRFIPGPLDLNKYNIYTFGSNYENLTYGARQFWNEQFDWTLNYKNSFGKHEVGGMITFEQAESQGEAIYATANDPLTDYDQWFVFSTDPERRTVSVNESENLGSHLSWIGRATYNYDSKYMAEFSFRYDGNNKFPKDRRWGFFPSASLGWRISREAFMENTSEWLDDLKIRASYGTTGNDLNTSNNSIGYFQYIERYTTGSSYMFGKGLANGIQTGSMPTTDLTWATSATINGGIDFTLLSNRLSGTIDGFYRKETDILGSRTTTLPSTYGASLAPENYAERSWRGGEFTLTWRDKVQHGINYSLYMNIGYSKDRWDVLDESVIYMTGNLKDLSLVGMSAGRITGLKVDHLLTDQAEVDELIAKGFKQYGRDPYLGGLLFQDTRGDGYSLGPDGKIDG</sequence>
<reference evidence="10 11" key="1">
    <citation type="journal article" date="2019" name="Nat. Med.">
        <title>A library of human gut bacterial isolates paired with longitudinal multiomics data enables mechanistic microbiome research.</title>
        <authorList>
            <person name="Poyet M."/>
            <person name="Groussin M."/>
            <person name="Gibbons S.M."/>
            <person name="Avila-Pacheco J."/>
            <person name="Jiang X."/>
            <person name="Kearney S.M."/>
            <person name="Perrotta A.R."/>
            <person name="Berdy B."/>
            <person name="Zhao S."/>
            <person name="Lieberman T.D."/>
            <person name="Swanson P.K."/>
            <person name="Smith M."/>
            <person name="Roesemann S."/>
            <person name="Alexander J.E."/>
            <person name="Rich S.A."/>
            <person name="Livny J."/>
            <person name="Vlamakis H."/>
            <person name="Clish C."/>
            <person name="Bullock K."/>
            <person name="Deik A."/>
            <person name="Scott J."/>
            <person name="Pierce K.A."/>
            <person name="Xavier R.J."/>
            <person name="Alm E.J."/>
        </authorList>
    </citation>
    <scope>NUCLEOTIDE SEQUENCE [LARGE SCALE GENOMIC DNA]</scope>
    <source>
        <strain evidence="10 11">BIOML-A32</strain>
    </source>
</reference>
<dbReference type="Pfam" id="PF13715">
    <property type="entry name" value="CarbopepD_reg_2"/>
    <property type="match status" value="1"/>
</dbReference>
<dbReference type="Gene3D" id="2.60.40.1120">
    <property type="entry name" value="Carboxypeptidase-like, regulatory domain"/>
    <property type="match status" value="1"/>
</dbReference>
<dbReference type="NCBIfam" id="TIGR04057">
    <property type="entry name" value="SusC_RagA_signa"/>
    <property type="match status" value="1"/>
</dbReference>
<evidence type="ECO:0000259" key="9">
    <source>
        <dbReference type="SMART" id="SM00965"/>
    </source>
</evidence>
<dbReference type="GO" id="GO:0009279">
    <property type="term" value="C:cell outer membrane"/>
    <property type="evidence" value="ECO:0007669"/>
    <property type="project" value="UniProtKB-SubCell"/>
</dbReference>
<evidence type="ECO:0000313" key="11">
    <source>
        <dbReference type="Proteomes" id="UP000441358"/>
    </source>
</evidence>
<evidence type="ECO:0000256" key="2">
    <source>
        <dbReference type="ARBA" id="ARBA00022448"/>
    </source>
</evidence>
<dbReference type="Proteomes" id="UP000441358">
    <property type="component" value="Unassembled WGS sequence"/>
</dbReference>
<keyword evidence="4 7" id="KW-0812">Transmembrane</keyword>
<dbReference type="PROSITE" id="PS52016">
    <property type="entry name" value="TONB_DEPENDENT_REC_3"/>
    <property type="match status" value="1"/>
</dbReference>
<comment type="subcellular location">
    <subcellularLocation>
        <location evidence="1 7">Cell outer membrane</location>
        <topology evidence="1 7">Multi-pass membrane protein</topology>
    </subcellularLocation>
</comment>
<feature type="chain" id="PRO_5029803665" evidence="8">
    <location>
        <begin position="23"/>
        <end position="996"/>
    </location>
</feature>
<keyword evidence="2 7" id="KW-0813">Transport</keyword>
<keyword evidence="8" id="KW-0732">Signal</keyword>
<evidence type="ECO:0000256" key="1">
    <source>
        <dbReference type="ARBA" id="ARBA00004571"/>
    </source>
</evidence>
<dbReference type="Pfam" id="PF07715">
    <property type="entry name" value="Plug"/>
    <property type="match status" value="1"/>
</dbReference>
<dbReference type="InterPro" id="IPR037066">
    <property type="entry name" value="Plug_dom_sf"/>
</dbReference>
<dbReference type="SMART" id="SM00965">
    <property type="entry name" value="STN"/>
    <property type="match status" value="1"/>
</dbReference>
<evidence type="ECO:0000256" key="5">
    <source>
        <dbReference type="ARBA" id="ARBA00023136"/>
    </source>
</evidence>
<dbReference type="AlphaFoldDB" id="A0A7K0HR45"/>
<dbReference type="Gene3D" id="2.170.130.10">
    <property type="entry name" value="TonB-dependent receptor, plug domain"/>
    <property type="match status" value="1"/>
</dbReference>
<dbReference type="Gene3D" id="3.55.50.30">
    <property type="match status" value="1"/>
</dbReference>
<dbReference type="InterPro" id="IPR023996">
    <property type="entry name" value="TonB-dep_OMP_SusC/RagA"/>
</dbReference>
<keyword evidence="5 7" id="KW-0472">Membrane</keyword>
<feature type="non-terminal residue" evidence="10">
    <location>
        <position position="996"/>
    </location>
</feature>
<evidence type="ECO:0000256" key="8">
    <source>
        <dbReference type="SAM" id="SignalP"/>
    </source>
</evidence>
<dbReference type="RefSeq" id="WP_154399170.1">
    <property type="nucleotide sequence ID" value="NZ_WKMC01000043.1"/>
</dbReference>
<feature type="signal peptide" evidence="8">
    <location>
        <begin position="1"/>
        <end position="22"/>
    </location>
</feature>
<name>A0A7K0HR45_PARDI</name>
<keyword evidence="6 7" id="KW-0998">Cell outer membrane</keyword>
<evidence type="ECO:0000256" key="6">
    <source>
        <dbReference type="ARBA" id="ARBA00023237"/>
    </source>
</evidence>
<keyword evidence="3 7" id="KW-1134">Transmembrane beta strand</keyword>
<protein>
    <submittedName>
        <fullName evidence="10">SusC/RagA family TonB-linked outer membrane protein</fullName>
    </submittedName>
</protein>
<dbReference type="Gene3D" id="2.40.170.20">
    <property type="entry name" value="TonB-dependent receptor, beta-barrel domain"/>
    <property type="match status" value="1"/>
</dbReference>
<accession>A0A7K0HR45</accession>
<comment type="similarity">
    <text evidence="7">Belongs to the TonB-dependent receptor family.</text>
</comment>
<feature type="domain" description="Secretin/TonB short N-terminal" evidence="9">
    <location>
        <begin position="55"/>
        <end position="107"/>
    </location>
</feature>
<evidence type="ECO:0000256" key="4">
    <source>
        <dbReference type="ARBA" id="ARBA00022692"/>
    </source>
</evidence>
<dbReference type="SUPFAM" id="SSF56935">
    <property type="entry name" value="Porins"/>
    <property type="match status" value="1"/>
</dbReference>
<dbReference type="NCBIfam" id="TIGR04056">
    <property type="entry name" value="OMP_RagA_SusC"/>
    <property type="match status" value="1"/>
</dbReference>
<dbReference type="Pfam" id="PF07660">
    <property type="entry name" value="STN"/>
    <property type="match status" value="1"/>
</dbReference>
<dbReference type="InterPro" id="IPR036942">
    <property type="entry name" value="Beta-barrel_TonB_sf"/>
</dbReference>
<dbReference type="InterPro" id="IPR039426">
    <property type="entry name" value="TonB-dep_rcpt-like"/>
</dbReference>
<evidence type="ECO:0000256" key="3">
    <source>
        <dbReference type="ARBA" id="ARBA00022452"/>
    </source>
</evidence>
<evidence type="ECO:0000256" key="7">
    <source>
        <dbReference type="PROSITE-ProRule" id="PRU01360"/>
    </source>
</evidence>
<proteinExistence type="inferred from homology"/>
<evidence type="ECO:0000313" key="10">
    <source>
        <dbReference type="EMBL" id="MRZ52744.1"/>
    </source>
</evidence>
<dbReference type="InterPro" id="IPR023997">
    <property type="entry name" value="TonB-dep_OMP_SusC/RagA_CS"/>
</dbReference>
<organism evidence="10 11">
    <name type="scientific">Parabacteroides distasonis</name>
    <dbReference type="NCBI Taxonomy" id="823"/>
    <lineage>
        <taxon>Bacteria</taxon>
        <taxon>Pseudomonadati</taxon>
        <taxon>Bacteroidota</taxon>
        <taxon>Bacteroidia</taxon>
        <taxon>Bacteroidales</taxon>
        <taxon>Tannerellaceae</taxon>
        <taxon>Parabacteroides</taxon>
    </lineage>
</organism>
<dbReference type="InterPro" id="IPR008969">
    <property type="entry name" value="CarboxyPept-like_regulatory"/>
</dbReference>
<dbReference type="EMBL" id="WKMC01000043">
    <property type="protein sequence ID" value="MRZ52744.1"/>
    <property type="molecule type" value="Genomic_DNA"/>
</dbReference>
<gene>
    <name evidence="10" type="ORF">GKD66_21520</name>
</gene>
<comment type="caution">
    <text evidence="10">The sequence shown here is derived from an EMBL/GenBank/DDBJ whole genome shotgun (WGS) entry which is preliminary data.</text>
</comment>
<dbReference type="InterPro" id="IPR011662">
    <property type="entry name" value="Secretin/TonB_short_N"/>
</dbReference>
<dbReference type="SUPFAM" id="SSF49464">
    <property type="entry name" value="Carboxypeptidase regulatory domain-like"/>
    <property type="match status" value="1"/>
</dbReference>
<dbReference type="InterPro" id="IPR012910">
    <property type="entry name" value="Plug_dom"/>
</dbReference>